<accession>A0A7S1UVD9</accession>
<reference evidence="7" key="1">
    <citation type="submission" date="2021-01" db="EMBL/GenBank/DDBJ databases">
        <authorList>
            <person name="Corre E."/>
            <person name="Pelletier E."/>
            <person name="Niang G."/>
            <person name="Scheremetjew M."/>
            <person name="Finn R."/>
            <person name="Kale V."/>
            <person name="Holt S."/>
            <person name="Cochrane G."/>
            <person name="Meng A."/>
            <person name="Brown T."/>
            <person name="Cohen L."/>
        </authorList>
    </citation>
    <scope>NUCLEOTIDE SEQUENCE</scope>
    <source>
        <strain evidence="7">CCMP 410</strain>
    </source>
</reference>
<evidence type="ECO:0000256" key="5">
    <source>
        <dbReference type="SAM" id="SignalP"/>
    </source>
</evidence>
<evidence type="ECO:0000256" key="1">
    <source>
        <dbReference type="ARBA" id="ARBA00022723"/>
    </source>
</evidence>
<protein>
    <recommendedName>
        <fullName evidence="6">MYND-type domain-containing protein</fullName>
    </recommendedName>
</protein>
<keyword evidence="2 4" id="KW-0863">Zinc-finger</keyword>
<dbReference type="InterPro" id="IPR002893">
    <property type="entry name" value="Znf_MYND"/>
</dbReference>
<proteinExistence type="predicted"/>
<feature type="signal peptide" evidence="5">
    <location>
        <begin position="1"/>
        <end position="16"/>
    </location>
</feature>
<organism evidence="7">
    <name type="scientific">Grammatophora oceanica</name>
    <dbReference type="NCBI Taxonomy" id="210454"/>
    <lineage>
        <taxon>Eukaryota</taxon>
        <taxon>Sar</taxon>
        <taxon>Stramenopiles</taxon>
        <taxon>Ochrophyta</taxon>
        <taxon>Bacillariophyta</taxon>
        <taxon>Fragilariophyceae</taxon>
        <taxon>Fragilariophycidae</taxon>
        <taxon>Rhabdonematales</taxon>
        <taxon>Grammatophoraceae</taxon>
        <taxon>Grammatophora</taxon>
    </lineage>
</organism>
<evidence type="ECO:0000256" key="4">
    <source>
        <dbReference type="PROSITE-ProRule" id="PRU00134"/>
    </source>
</evidence>
<dbReference type="Pfam" id="PF01753">
    <property type="entry name" value="zf-MYND"/>
    <property type="match status" value="1"/>
</dbReference>
<dbReference type="GO" id="GO:0008270">
    <property type="term" value="F:zinc ion binding"/>
    <property type="evidence" value="ECO:0007669"/>
    <property type="project" value="UniProtKB-KW"/>
</dbReference>
<keyword evidence="5" id="KW-0732">Signal</keyword>
<keyword evidence="1" id="KW-0479">Metal-binding</keyword>
<gene>
    <name evidence="7" type="ORF">GOCE00092_LOCUS7059</name>
</gene>
<evidence type="ECO:0000259" key="6">
    <source>
        <dbReference type="PROSITE" id="PS50865"/>
    </source>
</evidence>
<name>A0A7S1UVD9_9STRA</name>
<dbReference type="PROSITE" id="PS50865">
    <property type="entry name" value="ZF_MYND_2"/>
    <property type="match status" value="1"/>
</dbReference>
<sequence length="251" mass="28559">MTELLVWLFCLWSCQTNRESNPADLLSTRYSVQTQNLTQYSSSFQHSYKERAMSSSNAVVAKEGDKTPGGGEATTKCCCAVCGQAAKQRCSRCITTWYCSVEHHTSDWKRHRVHDCVQPQVSDFFNQLCIYRGCSACRKWGEEVNPPLAEEELDMVAYPVPIIIFFPDVSGKFYDKRPKTFRAPQGKNYFTVRDLARTLAAYERGCKSPVPVKEHCSATRDFFGTNHIFFEGLYKAKGKDGKTGWRPFYAS</sequence>
<dbReference type="EMBL" id="HBGK01013629">
    <property type="protein sequence ID" value="CAD9278150.1"/>
    <property type="molecule type" value="Transcribed_RNA"/>
</dbReference>
<evidence type="ECO:0000313" key="7">
    <source>
        <dbReference type="EMBL" id="CAD9278150.1"/>
    </source>
</evidence>
<dbReference type="AlphaFoldDB" id="A0A7S1UVD9"/>
<evidence type="ECO:0000256" key="3">
    <source>
        <dbReference type="ARBA" id="ARBA00022833"/>
    </source>
</evidence>
<dbReference type="SUPFAM" id="SSF144232">
    <property type="entry name" value="HIT/MYND zinc finger-like"/>
    <property type="match status" value="1"/>
</dbReference>
<evidence type="ECO:0000256" key="2">
    <source>
        <dbReference type="ARBA" id="ARBA00022771"/>
    </source>
</evidence>
<dbReference type="Gene3D" id="6.10.140.2220">
    <property type="match status" value="1"/>
</dbReference>
<feature type="chain" id="PRO_5031410146" description="MYND-type domain-containing protein" evidence="5">
    <location>
        <begin position="17"/>
        <end position="251"/>
    </location>
</feature>
<keyword evidence="3" id="KW-0862">Zinc</keyword>
<feature type="domain" description="MYND-type" evidence="6">
    <location>
        <begin position="79"/>
        <end position="116"/>
    </location>
</feature>